<dbReference type="STRING" id="436017.A4S2S4"/>
<feature type="domain" description="Exocyst complex component Sec10-like alpha-helical bundle" evidence="1">
    <location>
        <begin position="188"/>
        <end position="350"/>
    </location>
</feature>
<evidence type="ECO:0000313" key="2">
    <source>
        <dbReference type="EMBL" id="ABO98090.1"/>
    </source>
</evidence>
<organism evidence="2 3">
    <name type="scientific">Ostreococcus lucimarinus (strain CCE9901)</name>
    <dbReference type="NCBI Taxonomy" id="436017"/>
    <lineage>
        <taxon>Eukaryota</taxon>
        <taxon>Viridiplantae</taxon>
        <taxon>Chlorophyta</taxon>
        <taxon>Mamiellophyceae</taxon>
        <taxon>Mamiellales</taxon>
        <taxon>Bathycoccaceae</taxon>
        <taxon>Ostreococcus</taxon>
    </lineage>
</organism>
<dbReference type="InterPro" id="IPR048627">
    <property type="entry name" value="Sec10_HB"/>
</dbReference>
<dbReference type="PANTHER" id="PTHR12100:SF0">
    <property type="entry name" value="EXOCYST COMPLEX COMPONENT 5"/>
    <property type="match status" value="1"/>
</dbReference>
<dbReference type="HOGENOM" id="CLU_385155_0_0_1"/>
<accession>A4S2S4</accession>
<dbReference type="GO" id="GO:0006893">
    <property type="term" value="P:Golgi to plasma membrane transport"/>
    <property type="evidence" value="ECO:0007669"/>
    <property type="project" value="TreeGrafter"/>
</dbReference>
<proteinExistence type="predicted"/>
<dbReference type="InterPro" id="IPR009976">
    <property type="entry name" value="Sec10-like"/>
</dbReference>
<evidence type="ECO:0000259" key="1">
    <source>
        <dbReference type="Pfam" id="PF07393"/>
    </source>
</evidence>
<name>A4S2S4_OSTLU</name>
<reference evidence="2 3" key="1">
    <citation type="journal article" date="2007" name="Proc. Natl. Acad. Sci. U.S.A.">
        <title>The tiny eukaryote Ostreococcus provides genomic insights into the paradox of plankton speciation.</title>
        <authorList>
            <person name="Palenik B."/>
            <person name="Grimwood J."/>
            <person name="Aerts A."/>
            <person name="Rouze P."/>
            <person name="Salamov A."/>
            <person name="Putnam N."/>
            <person name="Dupont C."/>
            <person name="Jorgensen R."/>
            <person name="Derelle E."/>
            <person name="Rombauts S."/>
            <person name="Zhou K."/>
            <person name="Otillar R."/>
            <person name="Merchant S.S."/>
            <person name="Podell S."/>
            <person name="Gaasterland T."/>
            <person name="Napoli C."/>
            <person name="Gendler K."/>
            <person name="Manuell A."/>
            <person name="Tai V."/>
            <person name="Vallon O."/>
            <person name="Piganeau G."/>
            <person name="Jancek S."/>
            <person name="Heijde M."/>
            <person name="Jabbari K."/>
            <person name="Bowler C."/>
            <person name="Lohr M."/>
            <person name="Robbens S."/>
            <person name="Werner G."/>
            <person name="Dubchak I."/>
            <person name="Pazour G.J."/>
            <person name="Ren Q."/>
            <person name="Paulsen I."/>
            <person name="Delwiche C."/>
            <person name="Schmutz J."/>
            <person name="Rokhsar D."/>
            <person name="Van de Peer Y."/>
            <person name="Moreau H."/>
            <person name="Grigoriev I.V."/>
        </authorList>
    </citation>
    <scope>NUCLEOTIDE SEQUENCE [LARGE SCALE GENOMIC DNA]</scope>
    <source>
        <strain evidence="2 3">CCE9901</strain>
    </source>
</reference>
<dbReference type="OrthoDB" id="125856at2759"/>
<keyword evidence="3" id="KW-1185">Reference proteome</keyword>
<dbReference type="eggNOG" id="KOG3745">
    <property type="taxonomic scope" value="Eukaryota"/>
</dbReference>
<dbReference type="Pfam" id="PF07393">
    <property type="entry name" value="Sec10_HB"/>
    <property type="match status" value="2"/>
</dbReference>
<sequence length="718" mass="78840">MDVAALDRALDDVSTSLEAFAEHGARRARDVAVSLCAEAARGGVEDAIAGAQKVVDALERRRAESAARAELRRASAEGAARTLRETVKKHAVERESVCEDMARASLMTERVLERLESPANAEAASASRRADALGTLADVLECVCAFSKGGEAVAKACDGLFADAARRGEAGRLAKRSLSVVERAQSCRIADEDAGAERLALKDASTALQRYCEDVENALLDKFAAACANKSYAAARADAEALFEFNGGHSVVSRYVASREMFISANAMEEIQRLRNVVERSVILGEDESLCTECVRTFFAQIQSAVKREFQSITAAFDSRAIVVLNTLVHRIAEQRIGAYVETFLTTELRTAASLRQRLALTALSLREIEILNRAIREMTNDDADVEAIDPDVFFGIGCETLVDDECACLDSVPSDDDVLPQRDATEFSLDDLCARYKEALLRVESCVPGTSIESVRARLAEAFLGRVTRLAQRHLRESIAATKSASARLNAWTTREEARADVFEPVLLASRNMNAWLARARDAIDTMNSELSPGTVRQMFAVAQSRLAEEMSEVLEAMTTRGMTLVDAKFRGTQRAVDFNDESSFAERETEACVAVVDALDGLAKTTLECLDSANAATLLNEIGAQFYSLLFRHVCRYTYTIVGAMQLKLDVNAYVSWVRKTMTARESIERFEALSTRLNLLVVPEDALDDFVYELEAHAHENIAEIRMLLRLRKTT</sequence>
<dbReference type="PANTHER" id="PTHR12100">
    <property type="entry name" value="SEC10"/>
    <property type="match status" value="1"/>
</dbReference>
<evidence type="ECO:0000313" key="3">
    <source>
        <dbReference type="Proteomes" id="UP000001568"/>
    </source>
</evidence>
<dbReference type="GO" id="GO:0006887">
    <property type="term" value="P:exocytosis"/>
    <property type="evidence" value="ECO:0007669"/>
    <property type="project" value="TreeGrafter"/>
</dbReference>
<dbReference type="Gramene" id="ABO98090">
    <property type="protein sequence ID" value="ABO98090"/>
    <property type="gene ID" value="OSTLU_33550"/>
</dbReference>
<feature type="domain" description="Exocyst complex component Sec10-like alpha-helical bundle" evidence="1">
    <location>
        <begin position="546"/>
        <end position="715"/>
    </location>
</feature>
<gene>
    <name evidence="2" type="ORF">OSTLU_33550</name>
</gene>
<dbReference type="GO" id="GO:0000145">
    <property type="term" value="C:exocyst"/>
    <property type="evidence" value="ECO:0007669"/>
    <property type="project" value="TreeGrafter"/>
</dbReference>
<dbReference type="Proteomes" id="UP000001568">
    <property type="component" value="Chromosome 9"/>
</dbReference>
<dbReference type="EMBL" id="CP000589">
    <property type="protein sequence ID" value="ABO98090.1"/>
    <property type="molecule type" value="Genomic_DNA"/>
</dbReference>
<dbReference type="GeneID" id="5003792"/>
<dbReference type="RefSeq" id="XP_001419797.1">
    <property type="nucleotide sequence ID" value="XM_001419760.1"/>
</dbReference>
<protein>
    <recommendedName>
        <fullName evidence="1">Exocyst complex component Sec10-like alpha-helical bundle domain-containing protein</fullName>
    </recommendedName>
</protein>
<dbReference type="OMA" id="RYLECES"/>
<dbReference type="AlphaFoldDB" id="A4S2S4"/>
<dbReference type="KEGG" id="olu:OSTLU_33550"/>